<dbReference type="GO" id="GO:0051301">
    <property type="term" value="P:cell division"/>
    <property type="evidence" value="ECO:0007669"/>
    <property type="project" value="UniProtKB-KW"/>
</dbReference>
<evidence type="ECO:0000256" key="5">
    <source>
        <dbReference type="ARBA" id="ARBA00023136"/>
    </source>
</evidence>
<evidence type="ECO:0000256" key="7">
    <source>
        <dbReference type="SAM" id="Phobius"/>
    </source>
</evidence>
<comment type="caution">
    <text evidence="9">The sequence shown here is derived from an EMBL/GenBank/DDBJ whole genome shotgun (WGS) entry which is preliminary data.</text>
</comment>
<keyword evidence="6" id="KW-0653">Protein transport</keyword>
<feature type="transmembrane region" description="Helical" evidence="7">
    <location>
        <begin position="178"/>
        <end position="203"/>
    </location>
</feature>
<evidence type="ECO:0000259" key="8">
    <source>
        <dbReference type="Pfam" id="PF01618"/>
    </source>
</evidence>
<gene>
    <name evidence="9" type="ORF">DPF_2505</name>
</gene>
<dbReference type="EMBL" id="BDFE01000020">
    <property type="protein sequence ID" value="GAU09772.1"/>
    <property type="molecule type" value="Genomic_DNA"/>
</dbReference>
<keyword evidence="5 7" id="KW-0472">Membrane</keyword>
<evidence type="ECO:0000256" key="6">
    <source>
        <dbReference type="RuleBase" id="RU004057"/>
    </source>
</evidence>
<sequence>MDMLSQLGFWSMVSGATLVVKCVLLLLGAMSLGSWTIIFFKWIQLVGVRRRAVRDFDEFEATADLAKGVEVLRNAKDSPLYPIAFGALSEMRQLEKSSLHPSLLFRVSGENLHRILQQGVSKQLGQLASTLSFLGTCANAAPFIGLFGTVWGIMHSFHSIGLQKTAALAAVAPGISEALVATAIGLGVAIPAAIAYNAFLGLLNGIETELKAFAGSFLNRAQRELPWMQGGKTRKE</sequence>
<dbReference type="OrthoDB" id="9805133at2"/>
<evidence type="ECO:0000313" key="9">
    <source>
        <dbReference type="EMBL" id="GAU09772.1"/>
    </source>
</evidence>
<protein>
    <submittedName>
        <fullName evidence="9">Cell division protein TolQ</fullName>
    </submittedName>
</protein>
<dbReference type="GO" id="GO:0005886">
    <property type="term" value="C:plasma membrane"/>
    <property type="evidence" value="ECO:0007669"/>
    <property type="project" value="UniProtKB-SubCell"/>
</dbReference>
<keyword evidence="4 7" id="KW-1133">Transmembrane helix</keyword>
<keyword evidence="10" id="KW-1185">Reference proteome</keyword>
<keyword evidence="2" id="KW-1003">Cell membrane</keyword>
<accession>A0A194AI63</accession>
<reference evidence="10" key="1">
    <citation type="submission" date="2016-06" db="EMBL/GenBank/DDBJ databases">
        <title>Draft genome sequence of Desulfoplanes formicivorans strain Pf12B.</title>
        <authorList>
            <person name="Watanabe M."/>
            <person name="Kojima H."/>
            <person name="Fukui M."/>
        </authorList>
    </citation>
    <scope>NUCLEOTIDE SEQUENCE [LARGE SCALE GENOMIC DNA]</scope>
    <source>
        <strain evidence="10">Pf12B</strain>
    </source>
</reference>
<organism evidence="9 10">
    <name type="scientific">Desulfoplanes formicivorans</name>
    <dbReference type="NCBI Taxonomy" id="1592317"/>
    <lineage>
        <taxon>Bacteria</taxon>
        <taxon>Pseudomonadati</taxon>
        <taxon>Thermodesulfobacteriota</taxon>
        <taxon>Desulfovibrionia</taxon>
        <taxon>Desulfovibrionales</taxon>
        <taxon>Desulfoplanaceae</taxon>
        <taxon>Desulfoplanes</taxon>
    </lineage>
</organism>
<proteinExistence type="inferred from homology"/>
<dbReference type="InterPro" id="IPR050790">
    <property type="entry name" value="ExbB/TolQ_transport"/>
</dbReference>
<feature type="domain" description="MotA/TolQ/ExbB proton channel" evidence="8">
    <location>
        <begin position="106"/>
        <end position="210"/>
    </location>
</feature>
<feature type="transmembrane region" description="Helical" evidence="7">
    <location>
        <begin position="131"/>
        <end position="154"/>
    </location>
</feature>
<evidence type="ECO:0000256" key="4">
    <source>
        <dbReference type="ARBA" id="ARBA00022989"/>
    </source>
</evidence>
<dbReference type="AlphaFoldDB" id="A0A194AI63"/>
<comment type="subcellular location">
    <subcellularLocation>
        <location evidence="1">Cell membrane</location>
        <topology evidence="1">Multi-pass membrane protein</topology>
    </subcellularLocation>
    <subcellularLocation>
        <location evidence="6">Membrane</location>
        <topology evidence="6">Multi-pass membrane protein</topology>
    </subcellularLocation>
</comment>
<dbReference type="PANTHER" id="PTHR30625:SF3">
    <property type="entry name" value="TOL-PAL SYSTEM PROTEIN TOLQ"/>
    <property type="match status" value="1"/>
</dbReference>
<dbReference type="GO" id="GO:0017038">
    <property type="term" value="P:protein import"/>
    <property type="evidence" value="ECO:0007669"/>
    <property type="project" value="TreeGrafter"/>
</dbReference>
<dbReference type="InterPro" id="IPR002898">
    <property type="entry name" value="MotA_ExbB_proton_chnl"/>
</dbReference>
<dbReference type="STRING" id="1592317.DPF_2505"/>
<evidence type="ECO:0000313" key="10">
    <source>
        <dbReference type="Proteomes" id="UP000095200"/>
    </source>
</evidence>
<dbReference type="Pfam" id="PF01618">
    <property type="entry name" value="MotA_ExbB"/>
    <property type="match status" value="1"/>
</dbReference>
<feature type="transmembrane region" description="Helical" evidence="7">
    <location>
        <begin position="12"/>
        <end position="40"/>
    </location>
</feature>
<keyword evidence="3 7" id="KW-0812">Transmembrane</keyword>
<keyword evidence="9" id="KW-0131">Cell cycle</keyword>
<evidence type="ECO:0000256" key="1">
    <source>
        <dbReference type="ARBA" id="ARBA00004651"/>
    </source>
</evidence>
<evidence type="ECO:0000256" key="2">
    <source>
        <dbReference type="ARBA" id="ARBA00022475"/>
    </source>
</evidence>
<dbReference type="RefSeq" id="WP_069860012.1">
    <property type="nucleotide sequence ID" value="NZ_BDFE01000020.1"/>
</dbReference>
<dbReference type="Proteomes" id="UP000095200">
    <property type="component" value="Unassembled WGS sequence"/>
</dbReference>
<keyword evidence="6" id="KW-0813">Transport</keyword>
<name>A0A194AI63_9BACT</name>
<comment type="similarity">
    <text evidence="6">Belongs to the exbB/tolQ family.</text>
</comment>
<evidence type="ECO:0000256" key="3">
    <source>
        <dbReference type="ARBA" id="ARBA00022692"/>
    </source>
</evidence>
<dbReference type="PANTHER" id="PTHR30625">
    <property type="entry name" value="PROTEIN TOLQ"/>
    <property type="match status" value="1"/>
</dbReference>
<keyword evidence="9" id="KW-0132">Cell division</keyword>